<evidence type="ECO:0000256" key="1">
    <source>
        <dbReference type="SAM" id="MobiDB-lite"/>
    </source>
</evidence>
<gene>
    <name evidence="2" type="ORF">llap_13624</name>
</gene>
<evidence type="ECO:0000313" key="2">
    <source>
        <dbReference type="EMBL" id="PKU36073.1"/>
    </source>
</evidence>
<feature type="region of interest" description="Disordered" evidence="1">
    <location>
        <begin position="143"/>
        <end position="173"/>
    </location>
</feature>
<feature type="compositionally biased region" description="Basic and acidic residues" evidence="1">
    <location>
        <begin position="159"/>
        <end position="173"/>
    </location>
</feature>
<accession>A0A2I0TQQ6</accession>
<keyword evidence="3" id="KW-1185">Reference proteome</keyword>
<dbReference type="EMBL" id="KZ507883">
    <property type="protein sequence ID" value="PKU36073.1"/>
    <property type="molecule type" value="Genomic_DNA"/>
</dbReference>
<proteinExistence type="predicted"/>
<sequence>MRTAGARLEQDGTRRNRTLRAQSWAAVLEGSNKETTWSISLEGPGLGGHPDLDLHATDFSLTLFREVLVRLCSLISSDSEKEPLRKEDVAEGDIEEALTLNANQPQDSWHRAAWTEAYREELAKDIGNWVKIGPAEELAKMVGGKKPKSKHHHHVTLSKSKDLVRAKGWEDAT</sequence>
<name>A0A2I0TQQ6_LIMLA</name>
<reference evidence="3" key="2">
    <citation type="submission" date="2017-12" db="EMBL/GenBank/DDBJ databases">
        <title>Genome sequence of the Bar-tailed Godwit (Limosa lapponica baueri).</title>
        <authorList>
            <person name="Lima N.C.B."/>
            <person name="Parody-Merino A.M."/>
            <person name="Battley P.F."/>
            <person name="Fidler A.E."/>
            <person name="Prosdocimi F."/>
        </authorList>
    </citation>
    <scope>NUCLEOTIDE SEQUENCE [LARGE SCALE GENOMIC DNA]</scope>
</reference>
<evidence type="ECO:0000313" key="3">
    <source>
        <dbReference type="Proteomes" id="UP000233556"/>
    </source>
</evidence>
<feature type="compositionally biased region" description="Basic residues" evidence="1">
    <location>
        <begin position="143"/>
        <end position="156"/>
    </location>
</feature>
<reference evidence="3" key="1">
    <citation type="submission" date="2017-11" db="EMBL/GenBank/DDBJ databases">
        <authorList>
            <person name="Lima N.C."/>
            <person name="Parody-Merino A.M."/>
            <person name="Battley P.F."/>
            <person name="Fidler A.E."/>
            <person name="Prosdocimi F."/>
        </authorList>
    </citation>
    <scope>NUCLEOTIDE SEQUENCE [LARGE SCALE GENOMIC DNA]</scope>
</reference>
<protein>
    <submittedName>
        <fullName evidence="2">Uncharacterized protein</fullName>
    </submittedName>
</protein>
<dbReference type="AlphaFoldDB" id="A0A2I0TQQ6"/>
<organism evidence="2 3">
    <name type="scientific">Limosa lapponica baueri</name>
    <dbReference type="NCBI Taxonomy" id="1758121"/>
    <lineage>
        <taxon>Eukaryota</taxon>
        <taxon>Metazoa</taxon>
        <taxon>Chordata</taxon>
        <taxon>Craniata</taxon>
        <taxon>Vertebrata</taxon>
        <taxon>Euteleostomi</taxon>
        <taxon>Archelosauria</taxon>
        <taxon>Archosauria</taxon>
        <taxon>Dinosauria</taxon>
        <taxon>Saurischia</taxon>
        <taxon>Theropoda</taxon>
        <taxon>Coelurosauria</taxon>
        <taxon>Aves</taxon>
        <taxon>Neognathae</taxon>
        <taxon>Neoaves</taxon>
        <taxon>Charadriiformes</taxon>
        <taxon>Scolopacidae</taxon>
        <taxon>Limosa</taxon>
    </lineage>
</organism>
<dbReference type="Proteomes" id="UP000233556">
    <property type="component" value="Unassembled WGS sequence"/>
</dbReference>